<name>A0A931I2G9_9HYPH</name>
<feature type="transmembrane region" description="Helical" evidence="1">
    <location>
        <begin position="81"/>
        <end position="102"/>
    </location>
</feature>
<reference evidence="2" key="1">
    <citation type="submission" date="2020-12" db="EMBL/GenBank/DDBJ databases">
        <title>Methylobrevis albus sp. nov., isolated from fresh water lack sediment.</title>
        <authorList>
            <person name="Zou Q."/>
        </authorList>
    </citation>
    <scope>NUCLEOTIDE SEQUENCE</scope>
    <source>
        <strain evidence="2">L22</strain>
    </source>
</reference>
<evidence type="ECO:0000256" key="1">
    <source>
        <dbReference type="SAM" id="Phobius"/>
    </source>
</evidence>
<protein>
    <submittedName>
        <fullName evidence="2">Uncharacterized protein</fullName>
    </submittedName>
</protein>
<feature type="transmembrane region" description="Helical" evidence="1">
    <location>
        <begin position="211"/>
        <end position="229"/>
    </location>
</feature>
<comment type="caution">
    <text evidence="2">The sequence shown here is derived from an EMBL/GenBank/DDBJ whole genome shotgun (WGS) entry which is preliminary data.</text>
</comment>
<gene>
    <name evidence="2" type="ORF">I5731_14435</name>
</gene>
<organism evidence="2 3">
    <name type="scientific">Methylobrevis albus</name>
    <dbReference type="NCBI Taxonomy" id="2793297"/>
    <lineage>
        <taxon>Bacteria</taxon>
        <taxon>Pseudomonadati</taxon>
        <taxon>Pseudomonadota</taxon>
        <taxon>Alphaproteobacteria</taxon>
        <taxon>Hyphomicrobiales</taxon>
        <taxon>Pleomorphomonadaceae</taxon>
        <taxon>Methylobrevis</taxon>
    </lineage>
</organism>
<keyword evidence="1" id="KW-0812">Transmembrane</keyword>
<sequence>MTSSDFPASTGPAPPSPLAVLTALSFALVVLTAAWGLVDDRLLQGVPVWSKPLKFAVSFTVLFATLALAEQRLSPAWRGSWTLRLTTAVMAAAMIGEMAYIIAMAAQQTASHYNVATPFTALMYSLMGVGALALVAGVAVFGLAALRDAGARLAPGLRWGIGWGFLLSAGLTLVTAGYMGSAGTHVGTQLAGAATLPLFGWSASVGDIRPAHFLALHAMQVLPLAGLLADRNAIPVHRLRWVALAYTALTAAVFAQALAGLPLVRL</sequence>
<proteinExistence type="predicted"/>
<accession>A0A931I2G9</accession>
<dbReference type="AlphaFoldDB" id="A0A931I2G9"/>
<dbReference type="Proteomes" id="UP000631694">
    <property type="component" value="Unassembled WGS sequence"/>
</dbReference>
<keyword evidence="1" id="KW-1133">Transmembrane helix</keyword>
<dbReference type="EMBL" id="JADZLT010000052">
    <property type="protein sequence ID" value="MBH0239025.1"/>
    <property type="molecule type" value="Genomic_DNA"/>
</dbReference>
<feature type="transmembrane region" description="Helical" evidence="1">
    <location>
        <begin position="122"/>
        <end position="145"/>
    </location>
</feature>
<feature type="transmembrane region" description="Helical" evidence="1">
    <location>
        <begin position="157"/>
        <end position="179"/>
    </location>
</feature>
<evidence type="ECO:0000313" key="2">
    <source>
        <dbReference type="EMBL" id="MBH0239025.1"/>
    </source>
</evidence>
<feature type="transmembrane region" description="Helical" evidence="1">
    <location>
        <begin position="241"/>
        <end position="264"/>
    </location>
</feature>
<dbReference type="RefSeq" id="WP_197312102.1">
    <property type="nucleotide sequence ID" value="NZ_JADZLT010000052.1"/>
</dbReference>
<keyword evidence="1" id="KW-0472">Membrane</keyword>
<evidence type="ECO:0000313" key="3">
    <source>
        <dbReference type="Proteomes" id="UP000631694"/>
    </source>
</evidence>
<keyword evidence="3" id="KW-1185">Reference proteome</keyword>